<dbReference type="PRINTS" id="PR00775">
    <property type="entry name" value="HEATSHOCK90"/>
</dbReference>
<dbReference type="AlphaFoldDB" id="A0A5D4GZZ6"/>
<keyword evidence="7" id="KW-1185">Reference proteome</keyword>
<evidence type="ECO:0000256" key="1">
    <source>
        <dbReference type="ARBA" id="ARBA00008239"/>
    </source>
</evidence>
<keyword evidence="4" id="KW-0143">Chaperone</keyword>
<dbReference type="InterPro" id="IPR001404">
    <property type="entry name" value="Hsp90_fam"/>
</dbReference>
<evidence type="ECO:0000256" key="4">
    <source>
        <dbReference type="ARBA" id="ARBA00023186"/>
    </source>
</evidence>
<dbReference type="Pfam" id="PF24391">
    <property type="entry name" value="HD-CE"/>
    <property type="match status" value="1"/>
</dbReference>
<reference evidence="6 7" key="2">
    <citation type="submission" date="2019-09" db="EMBL/GenBank/DDBJ databases">
        <title>Mesorhizobium sp. MaA-C15 isolated from Microcystis aeruginosa.</title>
        <authorList>
            <person name="Jeong S.E."/>
            <person name="Jin H.M."/>
            <person name="Jeon C.O."/>
        </authorList>
    </citation>
    <scope>NUCLEOTIDE SEQUENCE [LARGE SCALE GENOMIC DNA]</scope>
    <source>
        <strain evidence="6 7">MaA-C15</strain>
    </source>
</reference>
<dbReference type="Proteomes" id="UP000323258">
    <property type="component" value="Unassembled WGS sequence"/>
</dbReference>
<organism evidence="6 7">
    <name type="scientific">Neoaquamicrobium microcysteis</name>
    <dbReference type="NCBI Taxonomy" id="2682781"/>
    <lineage>
        <taxon>Bacteria</taxon>
        <taxon>Pseudomonadati</taxon>
        <taxon>Pseudomonadota</taxon>
        <taxon>Alphaproteobacteria</taxon>
        <taxon>Hyphomicrobiales</taxon>
        <taxon>Phyllobacteriaceae</taxon>
        <taxon>Neoaquamicrobium</taxon>
    </lineage>
</organism>
<dbReference type="GO" id="GO:0140662">
    <property type="term" value="F:ATP-dependent protein folding chaperone"/>
    <property type="evidence" value="ECO:0007669"/>
    <property type="project" value="InterPro"/>
</dbReference>
<comment type="caution">
    <text evidence="6">The sequence shown here is derived from an EMBL/GenBank/DDBJ whole genome shotgun (WGS) entry which is preliminary data.</text>
</comment>
<dbReference type="GO" id="GO:0005524">
    <property type="term" value="F:ATP binding"/>
    <property type="evidence" value="ECO:0007669"/>
    <property type="project" value="UniProtKB-KW"/>
</dbReference>
<sequence length="1040" mass="117102">MDWTETSLWKGARDQLQEREMAAVSAALRSAQLSLRSASTAPLDFTLHDEGHSFRVAENIFSLIPKDVDLNAYELALLLLSSYIHDIGMSPSQYIVNLHYNYLITGAKESLTNQQIRDFQQWIDAEYWGISVPIAVDKLSSSDLRLVDEIISYYSRHKHNDWSEEWARSVLGDLPDSLYANWVDDTVTLCRSHHEGLAALRSDRFDAKLVGSRGQAVNLRYLAALLRIADVVEFDPERTPSVILERRDIAANSRIYWMRDHQIAFHLNAEDSSISLSARTPNAPLHRAVLDIVQSVNHELAVCAALEHEGLFVKGKIPSQQRSRYRWGWPSQIGVDIAEKDGSFVYIEGAFRPDTKRVLNLLSGVALYGNPLAAVRELLQNAVDAVKEQIAYERLGQEDCGCTDFSEIWSQVHHIKLSIEEEAGDIWLRCSDDGIGMTRDIIENHLLVSGSPPRVASRTLDREAAERGFSVGRTGQFGVGALSYFMIADRLEITTRQSAEAGDIDHSGWRFISEGLGTFGELMPASRSTKGTEVRLRLRRDAFDSAQSVFTQISEYISKTVSFLPCKLEFKDNIGEESPLVLQAGWAFPAAKFSSSCLPPVYASRPPADASSARIKQAEMEFEERQRMRGDALTRLKWLGPEEIVLGDPKVRVRVWLPYFELEHGNCAVYMDIDGSTLAWLPSGDHFLRAEKCLKVSWRGFGVHESPLDIHDRVLAQVDVSDGGIISVARESLTFRTDECSKFIAEAAQRLRERFLRENDTSPFKFVSSSILKMSGKRNDGQLHWRDNNNQWSVLAPPFAQVLRFVYDRELTGGETTNAGRSVQRLFELTSGSTPTRISDNINGGRIVYTRDHSKFSILQTAILWDEHPTEFTWGPRKFPPSLAQLVALSVDGKIELNGDHPFAAGASPYGYPSFGALDEHCADELLRSTVIKNLCWYSLESWSSLGERYPILKRRIMDAIGNTLDSRIDAWVVSGADEFVYTLDDTGIHYRKQPFSFEYLEAYDGRIFKIDEEEDHWIIIKDSKAEGSVKKAVTGTVTF</sequence>
<name>A0A5D4GZZ6_9HYPH</name>
<dbReference type="GO" id="GO:0051082">
    <property type="term" value="F:unfolded protein binding"/>
    <property type="evidence" value="ECO:0007669"/>
    <property type="project" value="InterPro"/>
</dbReference>
<keyword evidence="3" id="KW-0067">ATP-binding</keyword>
<evidence type="ECO:0000313" key="7">
    <source>
        <dbReference type="Proteomes" id="UP000323258"/>
    </source>
</evidence>
<dbReference type="InterPro" id="IPR056471">
    <property type="entry name" value="HD-CE"/>
</dbReference>
<dbReference type="PANTHER" id="PTHR11528">
    <property type="entry name" value="HEAT SHOCK PROTEIN 90 FAMILY MEMBER"/>
    <property type="match status" value="1"/>
</dbReference>
<dbReference type="InterPro" id="IPR036890">
    <property type="entry name" value="HATPase_C_sf"/>
</dbReference>
<dbReference type="SUPFAM" id="SSF55874">
    <property type="entry name" value="ATPase domain of HSP90 chaperone/DNA topoisomerase II/histidine kinase"/>
    <property type="match status" value="1"/>
</dbReference>
<dbReference type="InterPro" id="IPR020575">
    <property type="entry name" value="Hsp90_N"/>
</dbReference>
<evidence type="ECO:0000313" key="6">
    <source>
        <dbReference type="EMBL" id="TYR33764.1"/>
    </source>
</evidence>
<evidence type="ECO:0000256" key="3">
    <source>
        <dbReference type="ARBA" id="ARBA00022840"/>
    </source>
</evidence>
<proteinExistence type="inferred from homology"/>
<evidence type="ECO:0000259" key="5">
    <source>
        <dbReference type="Pfam" id="PF24391"/>
    </source>
</evidence>
<feature type="domain" description="HD-CE" evidence="5">
    <location>
        <begin position="44"/>
        <end position="300"/>
    </location>
</feature>
<dbReference type="Gene3D" id="3.30.565.10">
    <property type="entry name" value="Histidine kinase-like ATPase, C-terminal domain"/>
    <property type="match status" value="1"/>
</dbReference>
<dbReference type="GO" id="GO:0016887">
    <property type="term" value="F:ATP hydrolysis activity"/>
    <property type="evidence" value="ECO:0007669"/>
    <property type="project" value="InterPro"/>
</dbReference>
<protein>
    <recommendedName>
        <fullName evidence="5">HD-CE domain-containing protein</fullName>
    </recommendedName>
</protein>
<gene>
    <name evidence="6" type="ORF">FY036_06865</name>
</gene>
<reference evidence="6 7" key="1">
    <citation type="submission" date="2019-08" db="EMBL/GenBank/DDBJ databases">
        <authorList>
            <person name="Seo Y.L."/>
        </authorList>
    </citation>
    <scope>NUCLEOTIDE SEQUENCE [LARGE SCALE GENOMIC DNA]</scope>
    <source>
        <strain evidence="6 7">MaA-C15</strain>
    </source>
</reference>
<evidence type="ECO:0000256" key="2">
    <source>
        <dbReference type="ARBA" id="ARBA00022741"/>
    </source>
</evidence>
<comment type="similarity">
    <text evidence="1">Belongs to the heat shock protein 90 family.</text>
</comment>
<dbReference type="EMBL" id="VSZS01000058">
    <property type="protein sequence ID" value="TYR33764.1"/>
    <property type="molecule type" value="Genomic_DNA"/>
</dbReference>
<accession>A0A5D4GZZ6</accession>
<keyword evidence="2" id="KW-0547">Nucleotide-binding</keyword>